<dbReference type="AlphaFoldDB" id="A0A0P1B7D7"/>
<dbReference type="GeneID" id="36395668"/>
<name>A0A0P1B7D7_PLAHL</name>
<proteinExistence type="predicted"/>
<protein>
    <submittedName>
        <fullName evidence="1">Uncharacterized protein</fullName>
    </submittedName>
</protein>
<evidence type="ECO:0000313" key="2">
    <source>
        <dbReference type="Proteomes" id="UP000054928"/>
    </source>
</evidence>
<keyword evidence="2" id="KW-1185">Reference proteome</keyword>
<evidence type="ECO:0000313" key="1">
    <source>
        <dbReference type="EMBL" id="CEG50469.1"/>
    </source>
</evidence>
<organism evidence="1 2">
    <name type="scientific">Plasmopara halstedii</name>
    <name type="common">Downy mildew of sunflower</name>
    <dbReference type="NCBI Taxonomy" id="4781"/>
    <lineage>
        <taxon>Eukaryota</taxon>
        <taxon>Sar</taxon>
        <taxon>Stramenopiles</taxon>
        <taxon>Oomycota</taxon>
        <taxon>Peronosporomycetes</taxon>
        <taxon>Peronosporales</taxon>
        <taxon>Peronosporaceae</taxon>
        <taxon>Plasmopara</taxon>
    </lineage>
</organism>
<sequence>MSDALICEVKWGQSNDACFNHNLERTTLMSKACVMGPDLVHVLTPSQQLTIYWWWVVHALITKLLRNLAVDNLSVVLKS</sequence>
<reference evidence="2" key="1">
    <citation type="submission" date="2014-09" db="EMBL/GenBank/DDBJ databases">
        <authorList>
            <person name="Sharma Rahul"/>
            <person name="Thines Marco"/>
        </authorList>
    </citation>
    <scope>NUCLEOTIDE SEQUENCE [LARGE SCALE GENOMIC DNA]</scope>
</reference>
<accession>A0A0P1B7D7</accession>
<dbReference type="RefSeq" id="XP_024586838.1">
    <property type="nucleotide sequence ID" value="XM_024717979.1"/>
</dbReference>
<dbReference type="EMBL" id="CCYD01000116">
    <property type="protein sequence ID" value="CEG50469.1"/>
    <property type="molecule type" value="Genomic_DNA"/>
</dbReference>
<dbReference type="Proteomes" id="UP000054928">
    <property type="component" value="Unassembled WGS sequence"/>
</dbReference>